<sequence length="122" mass="14101">MRNATRMSLVRAQRLSSQGSQTPHIHQKRSKIYFEKSIQHPNYLMCAAYFYSPNLSATINKRRPEHILYDPNDRITTVNAPYQDTKSAKHLRYRRPDLSHQSSPELKTSHEAPSDDPFASSS</sequence>
<name>A0A8S4SCY6_9NEOP</name>
<proteinExistence type="predicted"/>
<dbReference type="Proteomes" id="UP000838756">
    <property type="component" value="Unassembled WGS sequence"/>
</dbReference>
<keyword evidence="3" id="KW-1185">Reference proteome</keyword>
<feature type="region of interest" description="Disordered" evidence="1">
    <location>
        <begin position="77"/>
        <end position="122"/>
    </location>
</feature>
<accession>A0A8S4SCY6</accession>
<comment type="caution">
    <text evidence="2">The sequence shown here is derived from an EMBL/GenBank/DDBJ whole genome shotgun (WGS) entry which is preliminary data.</text>
</comment>
<dbReference type="EMBL" id="CAKXAJ010026328">
    <property type="protein sequence ID" value="CAH2266938.1"/>
    <property type="molecule type" value="Genomic_DNA"/>
</dbReference>
<evidence type="ECO:0000313" key="2">
    <source>
        <dbReference type="EMBL" id="CAH2266938.1"/>
    </source>
</evidence>
<protein>
    <submittedName>
        <fullName evidence="2">Jg8842 protein</fullName>
    </submittedName>
</protein>
<gene>
    <name evidence="2" type="primary">jg8842</name>
    <name evidence="2" type="ORF">PAEG_LOCUS25536</name>
</gene>
<evidence type="ECO:0000313" key="3">
    <source>
        <dbReference type="Proteomes" id="UP000838756"/>
    </source>
</evidence>
<feature type="region of interest" description="Disordered" evidence="1">
    <location>
        <begin position="1"/>
        <end position="27"/>
    </location>
</feature>
<dbReference type="OrthoDB" id="10050074at2759"/>
<evidence type="ECO:0000256" key="1">
    <source>
        <dbReference type="SAM" id="MobiDB-lite"/>
    </source>
</evidence>
<dbReference type="AlphaFoldDB" id="A0A8S4SCY6"/>
<organism evidence="2 3">
    <name type="scientific">Pararge aegeria aegeria</name>
    <dbReference type="NCBI Taxonomy" id="348720"/>
    <lineage>
        <taxon>Eukaryota</taxon>
        <taxon>Metazoa</taxon>
        <taxon>Ecdysozoa</taxon>
        <taxon>Arthropoda</taxon>
        <taxon>Hexapoda</taxon>
        <taxon>Insecta</taxon>
        <taxon>Pterygota</taxon>
        <taxon>Neoptera</taxon>
        <taxon>Endopterygota</taxon>
        <taxon>Lepidoptera</taxon>
        <taxon>Glossata</taxon>
        <taxon>Ditrysia</taxon>
        <taxon>Papilionoidea</taxon>
        <taxon>Nymphalidae</taxon>
        <taxon>Satyrinae</taxon>
        <taxon>Satyrini</taxon>
        <taxon>Parargina</taxon>
        <taxon>Pararge</taxon>
    </lineage>
</organism>
<reference evidence="2" key="1">
    <citation type="submission" date="2022-03" db="EMBL/GenBank/DDBJ databases">
        <authorList>
            <person name="Lindestad O."/>
        </authorList>
    </citation>
    <scope>NUCLEOTIDE SEQUENCE</scope>
</reference>
<feature type="compositionally biased region" description="Polar residues" evidence="1">
    <location>
        <begin position="14"/>
        <end position="24"/>
    </location>
</feature>